<evidence type="ECO:0000313" key="1">
    <source>
        <dbReference type="EMBL" id="MBT0663006.1"/>
    </source>
</evidence>
<gene>
    <name evidence="1" type="ORF">KI809_01730</name>
</gene>
<proteinExistence type="predicted"/>
<evidence type="ECO:0000313" key="2">
    <source>
        <dbReference type="Proteomes" id="UP000811899"/>
    </source>
</evidence>
<dbReference type="InterPro" id="IPR026950">
    <property type="entry name" value="Caps_assemb_Wzi"/>
</dbReference>
<name>A0AAW4L446_9BACT</name>
<dbReference type="EMBL" id="JAHCVJ010000001">
    <property type="protein sequence ID" value="MBT0663006.1"/>
    <property type="molecule type" value="Genomic_DNA"/>
</dbReference>
<reference evidence="1 2" key="1">
    <citation type="submission" date="2021-05" db="EMBL/GenBank/DDBJ databases">
        <title>The draft genome of Geobacter pelophilus DSM 12255.</title>
        <authorList>
            <person name="Xu Z."/>
            <person name="Masuda Y."/>
            <person name="Itoh H."/>
            <person name="Senoo K."/>
        </authorList>
    </citation>
    <scope>NUCLEOTIDE SEQUENCE [LARGE SCALE GENOMIC DNA]</scope>
    <source>
        <strain evidence="1 2">DSM 12255</strain>
    </source>
</reference>
<accession>A0AAW4L446</accession>
<sequence length="533" mass="60400">MLFFVAMLVVFLWHSKAYALSSANIPLSSPVYIYLEKLAGMGLITTDIKGIRPYSKAESVRLVLEAEKNIEAHNTSFPELAHDLVARIRELLPREVFLRSATLDKPELIDYNLISSMRLNYVYLDGIARDYSRPVFISGHQSAFGFIGGDLRPEPGYVGQQSGTEGTPLAENNNGVFYKHGNNVELRWTLEGYISDKITALIEPMILSSGGDTLVRMNRSYLKLGGGGGELEVGRDENWFGPGHRGALTLSSNAQNFDQLKISSPEPLNVAWIKNWIGDLKYSIVLSRFDDTDTGTANQRRPYFIGAKLSVKPYYWFEWGINFVRQQGGPGFSGKTSIKDEIFGGGDTNHNNSIAGIDLRFRIPWFYNTEVYGEYVGEDSALFWPFVESYVAGIYAPCLSTYCHDDLRFEYFWGNPMLYTDAKFPRGYTYHNITPGHFQGGGAQDFFFSYSHWFSARNNLAFEYSYTQRGVTGKTTGQNEEQVNALRGRWRLPVYGFWNAEIMYGWEHVNNYNLLPGAKQTNQIVNLGLSYRY</sequence>
<dbReference type="Pfam" id="PF14052">
    <property type="entry name" value="Caps_assemb_Wzi"/>
    <property type="match status" value="1"/>
</dbReference>
<comment type="caution">
    <text evidence="1">The sequence shown here is derived from an EMBL/GenBank/DDBJ whole genome shotgun (WGS) entry which is preliminary data.</text>
</comment>
<keyword evidence="2" id="KW-1185">Reference proteome</keyword>
<protein>
    <submittedName>
        <fullName evidence="1">Capsule assembly Wzi family protein</fullName>
    </submittedName>
</protein>
<dbReference type="InterPro" id="IPR038636">
    <property type="entry name" value="Wzi_sf"/>
</dbReference>
<dbReference type="AlphaFoldDB" id="A0AAW4L446"/>
<dbReference type="RefSeq" id="WP_214169784.1">
    <property type="nucleotide sequence ID" value="NZ_JAHCVJ010000001.1"/>
</dbReference>
<organism evidence="1 2">
    <name type="scientific">Geoanaerobacter pelophilus</name>
    <dbReference type="NCBI Taxonomy" id="60036"/>
    <lineage>
        <taxon>Bacteria</taxon>
        <taxon>Pseudomonadati</taxon>
        <taxon>Thermodesulfobacteriota</taxon>
        <taxon>Desulfuromonadia</taxon>
        <taxon>Geobacterales</taxon>
        <taxon>Geobacteraceae</taxon>
        <taxon>Geoanaerobacter</taxon>
    </lineage>
</organism>
<dbReference type="Gene3D" id="2.40.160.130">
    <property type="entry name" value="Capsule assembly protein Wzi"/>
    <property type="match status" value="1"/>
</dbReference>
<dbReference type="Proteomes" id="UP000811899">
    <property type="component" value="Unassembled WGS sequence"/>
</dbReference>